<dbReference type="InterPro" id="IPR027417">
    <property type="entry name" value="P-loop_NTPase"/>
</dbReference>
<evidence type="ECO:0000313" key="4">
    <source>
        <dbReference type="Proteomes" id="UP000001593"/>
    </source>
</evidence>
<keyword evidence="2" id="KW-0342">GTP-binding</keyword>
<dbReference type="GO" id="GO:0042147">
    <property type="term" value="P:retrograde transport, endosome to Golgi"/>
    <property type="evidence" value="ECO:0000318"/>
    <property type="project" value="GO_Central"/>
</dbReference>
<feature type="non-terminal residue" evidence="3">
    <location>
        <position position="1"/>
    </location>
</feature>
<organism evidence="3 4">
    <name type="scientific">Nematostella vectensis</name>
    <name type="common">Starlet sea anemone</name>
    <dbReference type="NCBI Taxonomy" id="45351"/>
    <lineage>
        <taxon>Eukaryota</taxon>
        <taxon>Metazoa</taxon>
        <taxon>Cnidaria</taxon>
        <taxon>Anthozoa</taxon>
        <taxon>Hexacorallia</taxon>
        <taxon>Actiniaria</taxon>
        <taxon>Edwardsiidae</taxon>
        <taxon>Nematostella</taxon>
    </lineage>
</organism>
<dbReference type="GO" id="GO:0005525">
    <property type="term" value="F:GTP binding"/>
    <property type="evidence" value="ECO:0007669"/>
    <property type="project" value="UniProtKB-KW"/>
</dbReference>
<accession>A7TCC2</accession>
<evidence type="ECO:0000256" key="1">
    <source>
        <dbReference type="ARBA" id="ARBA00022741"/>
    </source>
</evidence>
<dbReference type="GO" id="GO:0005794">
    <property type="term" value="C:Golgi apparatus"/>
    <property type="evidence" value="ECO:0000318"/>
    <property type="project" value="GO_Central"/>
</dbReference>
<feature type="non-terminal residue" evidence="3">
    <location>
        <position position="111"/>
    </location>
</feature>
<dbReference type="GO" id="GO:0005829">
    <property type="term" value="C:cytosol"/>
    <property type="evidence" value="ECO:0007669"/>
    <property type="project" value="GOC"/>
</dbReference>
<sequence length="111" mass="12548">DHSFKVAFLGEGGVGKTTIIRRFVNPCENIDNNTHHQNTMSPGDFFERLELRGKTVHLHIVDTPGESRSVFHLAESTVPLIYRALSGAVIVFDVTDRKSFERVPTWLDKVQ</sequence>
<dbReference type="PROSITE" id="PS51419">
    <property type="entry name" value="RAB"/>
    <property type="match status" value="1"/>
</dbReference>
<reference evidence="3 4" key="1">
    <citation type="journal article" date="2007" name="Science">
        <title>Sea anemone genome reveals ancestral eumetazoan gene repertoire and genomic organization.</title>
        <authorList>
            <person name="Putnam N.H."/>
            <person name="Srivastava M."/>
            <person name="Hellsten U."/>
            <person name="Dirks B."/>
            <person name="Chapman J."/>
            <person name="Salamov A."/>
            <person name="Terry A."/>
            <person name="Shapiro H."/>
            <person name="Lindquist E."/>
            <person name="Kapitonov V.V."/>
            <person name="Jurka J."/>
            <person name="Genikhovich G."/>
            <person name="Grigoriev I.V."/>
            <person name="Lucas S.M."/>
            <person name="Steele R.E."/>
            <person name="Finnerty J.R."/>
            <person name="Technau U."/>
            <person name="Martindale M.Q."/>
            <person name="Rokhsar D.S."/>
        </authorList>
    </citation>
    <scope>NUCLEOTIDE SEQUENCE [LARGE SCALE GENOMIC DNA]</scope>
    <source>
        <strain evidence="4">CH2 X CH6</strain>
    </source>
</reference>
<dbReference type="Gene3D" id="3.40.50.300">
    <property type="entry name" value="P-loop containing nucleotide triphosphate hydrolases"/>
    <property type="match status" value="1"/>
</dbReference>
<protein>
    <recommendedName>
        <fullName evidence="5">GTP-binding protein</fullName>
    </recommendedName>
</protein>
<dbReference type="GO" id="GO:0012505">
    <property type="term" value="C:endomembrane system"/>
    <property type="evidence" value="ECO:0000318"/>
    <property type="project" value="GO_Central"/>
</dbReference>
<dbReference type="Pfam" id="PF00071">
    <property type="entry name" value="Ras"/>
    <property type="match status" value="1"/>
</dbReference>
<dbReference type="AlphaFoldDB" id="A7TCC2"/>
<dbReference type="PhylomeDB" id="A7TCC2"/>
<dbReference type="GO" id="GO:0003924">
    <property type="term" value="F:GTPase activity"/>
    <property type="evidence" value="ECO:0000318"/>
    <property type="project" value="GO_Central"/>
</dbReference>
<proteinExistence type="predicted"/>
<dbReference type="GO" id="GO:0006890">
    <property type="term" value="P:retrograde vesicle-mediated transport, Golgi to endoplasmic reticulum"/>
    <property type="evidence" value="ECO:0000318"/>
    <property type="project" value="GO_Central"/>
</dbReference>
<dbReference type="InParanoid" id="A7TCC2"/>
<keyword evidence="4" id="KW-1185">Reference proteome</keyword>
<dbReference type="SUPFAM" id="SSF52540">
    <property type="entry name" value="P-loop containing nucleoside triphosphate hydrolases"/>
    <property type="match status" value="1"/>
</dbReference>
<dbReference type="STRING" id="45351.A7TCC2"/>
<dbReference type="HOGENOM" id="CLU_2164742_0_0_1"/>
<dbReference type="EMBL" id="DS476208">
    <property type="protein sequence ID" value="EDO26311.1"/>
    <property type="molecule type" value="Genomic_DNA"/>
</dbReference>
<dbReference type="eggNOG" id="KOG0088">
    <property type="taxonomic scope" value="Eukaryota"/>
</dbReference>
<dbReference type="PANTHER" id="PTHR24073">
    <property type="entry name" value="DRAB5-RELATED"/>
    <property type="match status" value="1"/>
</dbReference>
<evidence type="ECO:0000256" key="2">
    <source>
        <dbReference type="ARBA" id="ARBA00023134"/>
    </source>
</evidence>
<name>A7TCC2_NEMVE</name>
<dbReference type="InterPro" id="IPR001806">
    <property type="entry name" value="Small_GTPase"/>
</dbReference>
<dbReference type="GO" id="GO:0006886">
    <property type="term" value="P:intracellular protein transport"/>
    <property type="evidence" value="ECO:0000318"/>
    <property type="project" value="GO_Central"/>
</dbReference>
<dbReference type="PRINTS" id="PR00449">
    <property type="entry name" value="RASTRNSFRMNG"/>
</dbReference>
<evidence type="ECO:0000313" key="3">
    <source>
        <dbReference type="EMBL" id="EDO26311.1"/>
    </source>
</evidence>
<keyword evidence="1" id="KW-0547">Nucleotide-binding</keyword>
<dbReference type="GO" id="GO:0006891">
    <property type="term" value="P:intra-Golgi vesicle-mediated transport"/>
    <property type="evidence" value="ECO:0000318"/>
    <property type="project" value="GO_Central"/>
</dbReference>
<gene>
    <name evidence="3" type="ORF">NEMVEDRAFT_v1g68421</name>
</gene>
<evidence type="ECO:0008006" key="5">
    <source>
        <dbReference type="Google" id="ProtNLM"/>
    </source>
</evidence>
<dbReference type="Proteomes" id="UP000001593">
    <property type="component" value="Unassembled WGS sequence"/>
</dbReference>